<evidence type="ECO:0000313" key="3">
    <source>
        <dbReference type="EMBL" id="GAA1383270.1"/>
    </source>
</evidence>
<name>A0ABP4IAQ2_9ACTN</name>
<dbReference type="PRINTS" id="PR01438">
    <property type="entry name" value="UNVRSLSTRESS"/>
</dbReference>
<evidence type="ECO:0000259" key="2">
    <source>
        <dbReference type="Pfam" id="PF00582"/>
    </source>
</evidence>
<dbReference type="Gene3D" id="3.40.50.620">
    <property type="entry name" value="HUPs"/>
    <property type="match status" value="1"/>
</dbReference>
<feature type="domain" description="UspA" evidence="2">
    <location>
        <begin position="9"/>
        <end position="148"/>
    </location>
</feature>
<dbReference type="InterPro" id="IPR006015">
    <property type="entry name" value="Universal_stress_UspA"/>
</dbReference>
<dbReference type="PANTHER" id="PTHR46553:SF3">
    <property type="entry name" value="ADENINE NUCLEOTIDE ALPHA HYDROLASES-LIKE SUPERFAMILY PROTEIN"/>
    <property type="match status" value="1"/>
</dbReference>
<accession>A0ABP4IAQ2</accession>
<dbReference type="InterPro" id="IPR006016">
    <property type="entry name" value="UspA"/>
</dbReference>
<dbReference type="CDD" id="cd23659">
    <property type="entry name" value="USP_At3g01520-like"/>
    <property type="match status" value="1"/>
</dbReference>
<comment type="caution">
    <text evidence="3">The sequence shown here is derived from an EMBL/GenBank/DDBJ whole genome shotgun (WGS) entry which is preliminary data.</text>
</comment>
<gene>
    <name evidence="3" type="ORF">GCM10009639_03340</name>
</gene>
<protein>
    <submittedName>
        <fullName evidence="3">Universal stress protein</fullName>
    </submittedName>
</protein>
<dbReference type="Pfam" id="PF00582">
    <property type="entry name" value="Usp"/>
    <property type="match status" value="1"/>
</dbReference>
<dbReference type="PANTHER" id="PTHR46553">
    <property type="entry name" value="ADENINE NUCLEOTIDE ALPHA HYDROLASES-LIKE SUPERFAMILY PROTEIN"/>
    <property type="match status" value="1"/>
</dbReference>
<organism evidence="3 4">
    <name type="scientific">Kitasatospora putterlickiae</name>
    <dbReference type="NCBI Taxonomy" id="221725"/>
    <lineage>
        <taxon>Bacteria</taxon>
        <taxon>Bacillati</taxon>
        <taxon>Actinomycetota</taxon>
        <taxon>Actinomycetes</taxon>
        <taxon>Kitasatosporales</taxon>
        <taxon>Streptomycetaceae</taxon>
        <taxon>Kitasatospora</taxon>
    </lineage>
</organism>
<dbReference type="Proteomes" id="UP001499863">
    <property type="component" value="Unassembled WGS sequence"/>
</dbReference>
<evidence type="ECO:0000256" key="1">
    <source>
        <dbReference type="ARBA" id="ARBA00008791"/>
    </source>
</evidence>
<dbReference type="RefSeq" id="WP_344324423.1">
    <property type="nucleotide sequence ID" value="NZ_BAAAKJ010000018.1"/>
</dbReference>
<reference evidence="4" key="1">
    <citation type="journal article" date="2019" name="Int. J. Syst. Evol. Microbiol.">
        <title>The Global Catalogue of Microorganisms (GCM) 10K type strain sequencing project: providing services to taxonomists for standard genome sequencing and annotation.</title>
        <authorList>
            <consortium name="The Broad Institute Genomics Platform"/>
            <consortium name="The Broad Institute Genome Sequencing Center for Infectious Disease"/>
            <person name="Wu L."/>
            <person name="Ma J."/>
        </authorList>
    </citation>
    <scope>NUCLEOTIDE SEQUENCE [LARGE SCALE GENOMIC DNA]</scope>
    <source>
        <strain evidence="4">JCM 12393</strain>
    </source>
</reference>
<proteinExistence type="inferred from homology"/>
<evidence type="ECO:0000313" key="4">
    <source>
        <dbReference type="Proteomes" id="UP001499863"/>
    </source>
</evidence>
<comment type="similarity">
    <text evidence="1">Belongs to the universal stress protein A family.</text>
</comment>
<sequence>MAEQREETGRIVVGVDGSEPSKRALRWAARQAELTGGVVEAVIAWEYPTFHGARGWFPPASTDETELAGKARREAARAVAEALGPQPPVEVRIEARYGSPAGALIEASRDAALLVVGSRGLGGFSGMLLGSVAQHCTRHAACPVLVYRD</sequence>
<dbReference type="EMBL" id="BAAAKJ010000018">
    <property type="protein sequence ID" value="GAA1383270.1"/>
    <property type="molecule type" value="Genomic_DNA"/>
</dbReference>
<dbReference type="InterPro" id="IPR014729">
    <property type="entry name" value="Rossmann-like_a/b/a_fold"/>
</dbReference>
<dbReference type="SUPFAM" id="SSF52402">
    <property type="entry name" value="Adenine nucleotide alpha hydrolases-like"/>
    <property type="match status" value="1"/>
</dbReference>
<keyword evidence="4" id="KW-1185">Reference proteome</keyword>